<dbReference type="NCBIfam" id="NF038039">
    <property type="entry name" value="WGxxGxxG-CTERM"/>
    <property type="match status" value="1"/>
</dbReference>
<evidence type="ECO:0008006" key="5">
    <source>
        <dbReference type="Google" id="ProtNLM"/>
    </source>
</evidence>
<sequence>MRTKLTAILAAAALAALGAFGASAQQTGNDTGTATETQERRSEGQTNEFPWDLLGLLGLAGLAGLRKRDNDNGTRR</sequence>
<feature type="compositionally biased region" description="Polar residues" evidence="1">
    <location>
        <begin position="25"/>
        <end position="36"/>
    </location>
</feature>
<evidence type="ECO:0000313" key="4">
    <source>
        <dbReference type="EMBL" id="CAA9542832.1"/>
    </source>
</evidence>
<evidence type="ECO:0000256" key="1">
    <source>
        <dbReference type="SAM" id="MobiDB-lite"/>
    </source>
</evidence>
<feature type="chain" id="PRO_5026806480" description="MYXO-CTERM domain-containing protein" evidence="3">
    <location>
        <begin position="25"/>
        <end position="76"/>
    </location>
</feature>
<keyword evidence="2" id="KW-0812">Transmembrane</keyword>
<dbReference type="AlphaFoldDB" id="A0A6J4UA49"/>
<keyword evidence="3" id="KW-0732">Signal</keyword>
<gene>
    <name evidence="4" type="ORF">AVDCRST_MAG23-2241</name>
</gene>
<accession>A0A6J4UA49</accession>
<evidence type="ECO:0000256" key="2">
    <source>
        <dbReference type="SAM" id="Phobius"/>
    </source>
</evidence>
<dbReference type="NCBIfam" id="NF041742">
    <property type="entry name" value="WGxxGxxG_fam"/>
    <property type="match status" value="1"/>
</dbReference>
<organism evidence="4">
    <name type="scientific">uncultured Sphingosinicella sp</name>
    <dbReference type="NCBI Taxonomy" id="478748"/>
    <lineage>
        <taxon>Bacteria</taxon>
        <taxon>Pseudomonadati</taxon>
        <taxon>Pseudomonadota</taxon>
        <taxon>Alphaproteobacteria</taxon>
        <taxon>Sphingomonadales</taxon>
        <taxon>Sphingosinicellaceae</taxon>
        <taxon>Sphingosinicella</taxon>
        <taxon>environmental samples</taxon>
    </lineage>
</organism>
<keyword evidence="2" id="KW-1133">Transmembrane helix</keyword>
<evidence type="ECO:0000256" key="3">
    <source>
        <dbReference type="SAM" id="SignalP"/>
    </source>
</evidence>
<keyword evidence="2" id="KW-0472">Membrane</keyword>
<reference evidence="4" key="1">
    <citation type="submission" date="2020-02" db="EMBL/GenBank/DDBJ databases">
        <authorList>
            <person name="Meier V. D."/>
        </authorList>
    </citation>
    <scope>NUCLEOTIDE SEQUENCE</scope>
    <source>
        <strain evidence="4">AVDCRST_MAG23</strain>
    </source>
</reference>
<dbReference type="EMBL" id="CADCWD010000075">
    <property type="protein sequence ID" value="CAA9542832.1"/>
    <property type="molecule type" value="Genomic_DNA"/>
</dbReference>
<feature type="signal peptide" evidence="3">
    <location>
        <begin position="1"/>
        <end position="24"/>
    </location>
</feature>
<proteinExistence type="predicted"/>
<protein>
    <recommendedName>
        <fullName evidence="5">MYXO-CTERM domain-containing protein</fullName>
    </recommendedName>
</protein>
<feature type="transmembrane region" description="Helical" evidence="2">
    <location>
        <begin position="48"/>
        <end position="65"/>
    </location>
</feature>
<feature type="region of interest" description="Disordered" evidence="1">
    <location>
        <begin position="24"/>
        <end position="48"/>
    </location>
</feature>
<name>A0A6J4UA49_9SPHN</name>